<dbReference type="Proteomes" id="UP001144280">
    <property type="component" value="Unassembled WGS sequence"/>
</dbReference>
<comment type="caution">
    <text evidence="1">The sequence shown here is derived from an EMBL/GenBank/DDBJ whole genome shotgun (WGS) entry which is preliminary data.</text>
</comment>
<reference evidence="1" key="1">
    <citation type="submission" date="2022-12" db="EMBL/GenBank/DDBJ databases">
        <title>New Phytohabitans aurantiacus sp. RD004123 nov., an actinomycete isolated from soil.</title>
        <authorList>
            <person name="Triningsih D.W."/>
            <person name="Harunari E."/>
            <person name="Igarashi Y."/>
        </authorList>
    </citation>
    <scope>NUCLEOTIDE SEQUENCE</scope>
    <source>
        <strain evidence="1">RD004123</strain>
    </source>
</reference>
<keyword evidence="2" id="KW-1185">Reference proteome</keyword>
<proteinExistence type="predicted"/>
<sequence length="109" mass="11707">MKPPAQCAAWDAYRAVNTGLLPALRGNGIDSAVVRSQLGAVAVRIVRYSPLWGVHGAMLVDALHSAMRLYRLGDGDELVGLIHDVGDRLYLLSASPNRQHHNGEDPASP</sequence>
<dbReference type="EMBL" id="BSDI01000122">
    <property type="protein sequence ID" value="GLI03955.1"/>
    <property type="molecule type" value="Genomic_DNA"/>
</dbReference>
<accession>A0ABQ5RC53</accession>
<evidence type="ECO:0000313" key="2">
    <source>
        <dbReference type="Proteomes" id="UP001144280"/>
    </source>
</evidence>
<evidence type="ECO:0008006" key="3">
    <source>
        <dbReference type="Google" id="ProtNLM"/>
    </source>
</evidence>
<evidence type="ECO:0000313" key="1">
    <source>
        <dbReference type="EMBL" id="GLI03955.1"/>
    </source>
</evidence>
<organism evidence="1 2">
    <name type="scientific">Phytohabitans aurantiacus</name>
    <dbReference type="NCBI Taxonomy" id="3016789"/>
    <lineage>
        <taxon>Bacteria</taxon>
        <taxon>Bacillati</taxon>
        <taxon>Actinomycetota</taxon>
        <taxon>Actinomycetes</taxon>
        <taxon>Micromonosporales</taxon>
        <taxon>Micromonosporaceae</taxon>
    </lineage>
</organism>
<protein>
    <recommendedName>
        <fullName evidence="3">HD domain-containing protein</fullName>
    </recommendedName>
</protein>
<name>A0ABQ5RC53_9ACTN</name>
<dbReference type="RefSeq" id="WP_281906496.1">
    <property type="nucleotide sequence ID" value="NZ_BSDI01000122.1"/>
</dbReference>
<gene>
    <name evidence="1" type="ORF">Pa4123_92360</name>
</gene>